<evidence type="ECO:0000313" key="2">
    <source>
        <dbReference type="Proteomes" id="UP000827872"/>
    </source>
</evidence>
<organism evidence="1 2">
    <name type="scientific">Sphaerodactylus townsendi</name>
    <dbReference type="NCBI Taxonomy" id="933632"/>
    <lineage>
        <taxon>Eukaryota</taxon>
        <taxon>Metazoa</taxon>
        <taxon>Chordata</taxon>
        <taxon>Craniata</taxon>
        <taxon>Vertebrata</taxon>
        <taxon>Euteleostomi</taxon>
        <taxon>Lepidosauria</taxon>
        <taxon>Squamata</taxon>
        <taxon>Bifurcata</taxon>
        <taxon>Gekkota</taxon>
        <taxon>Sphaerodactylidae</taxon>
        <taxon>Sphaerodactylus</taxon>
    </lineage>
</organism>
<evidence type="ECO:0000313" key="1">
    <source>
        <dbReference type="EMBL" id="KAH8015059.1"/>
    </source>
</evidence>
<dbReference type="EMBL" id="CM037615">
    <property type="protein sequence ID" value="KAH8015059.1"/>
    <property type="molecule type" value="Genomic_DNA"/>
</dbReference>
<dbReference type="Proteomes" id="UP000827872">
    <property type="component" value="Linkage Group LG02"/>
</dbReference>
<accession>A0ACB8G5X7</accession>
<proteinExistence type="predicted"/>
<reference evidence="1" key="1">
    <citation type="submission" date="2021-08" db="EMBL/GenBank/DDBJ databases">
        <title>The first chromosome-level gecko genome reveals the dynamic sex chromosomes of Neotropical dwarf geckos (Sphaerodactylidae: Sphaerodactylus).</title>
        <authorList>
            <person name="Pinto B.J."/>
            <person name="Keating S.E."/>
            <person name="Gamble T."/>
        </authorList>
    </citation>
    <scope>NUCLEOTIDE SEQUENCE</scope>
    <source>
        <strain evidence="1">TG3544</strain>
    </source>
</reference>
<name>A0ACB8G5X7_9SAUR</name>
<sequence>MPTSLIMRTKQSLVLEEFSSWLRWRWKCDIEGAAPNVSISLNLPANGSPLQDILVHPCVTSLDSAVLTSSSVDAVDDSAFSGPYKFPLTPPPDQFNLCYYTSQVPVPPILGFYQLKEEESQWKLTVQLKLHESVKNSFEYCEARIPFFNRGPITHLEYKITHGQLEVSKEKSLLVWVIGLQMTHMEISGDVKDMAEVPPGPSSVLAPPPGDTASLLAPFPGAAAEEEEEEEEGEGGCGAEAGHEGEGPACRRRPCPPHRRNHQLNGLIAAPDLRHLRTSLKGKILGSSSSSESGQAMGRGQQPQQQEGGQEPPPPPPPASLSNHHRVPRPQARTAQPQQHPHRRPQAPAPSAGDRNGVAGGEEEDDEEEEGQAGGREEESLLLLSRSLASSCSLQKSPPTDSSWAPQEEEETSGDLTIRYVRYESELQMPDIMRLITKDLSEPYSIYTYRYFIHNWPQLCFLAMVGDECVGAIVCKLDMHKKMFRRGYIAMLAVDSKYRRKGIGTNLVKKAIYAMVEGDCDEVVLETEITNKSALKLYENLGFVRDKRLFRYYLNGVDALRLKLWLR</sequence>
<keyword evidence="2" id="KW-1185">Reference proteome</keyword>
<comment type="caution">
    <text evidence="1">The sequence shown here is derived from an EMBL/GenBank/DDBJ whole genome shotgun (WGS) entry which is preliminary data.</text>
</comment>
<protein>
    <submittedName>
        <fullName evidence="1">Uncharacterized protein</fullName>
    </submittedName>
</protein>
<gene>
    <name evidence="1" type="ORF">K3G42_033043</name>
</gene>